<evidence type="ECO:0000256" key="1">
    <source>
        <dbReference type="ARBA" id="ARBA00010638"/>
    </source>
</evidence>
<gene>
    <name evidence="4" type="ORF">MNBD_NITROSPIRAE02-402</name>
</gene>
<accession>A0A3B1CUW2</accession>
<organism evidence="4">
    <name type="scientific">hydrothermal vent metagenome</name>
    <dbReference type="NCBI Taxonomy" id="652676"/>
    <lineage>
        <taxon>unclassified sequences</taxon>
        <taxon>metagenomes</taxon>
        <taxon>ecological metagenomes</taxon>
    </lineage>
</organism>
<dbReference type="GO" id="GO:0035999">
    <property type="term" value="P:tetrahydrofolate interconversion"/>
    <property type="evidence" value="ECO:0007669"/>
    <property type="project" value="TreeGrafter"/>
</dbReference>
<dbReference type="Gene3D" id="3.40.50.10420">
    <property type="entry name" value="NagB/RpiA/CoA transferase-like"/>
    <property type="match status" value="1"/>
</dbReference>
<dbReference type="InterPro" id="IPR037171">
    <property type="entry name" value="NagB/RpiA_transferase-like"/>
</dbReference>
<dbReference type="SUPFAM" id="SSF100950">
    <property type="entry name" value="NagB/RpiA/CoA transferase-like"/>
    <property type="match status" value="1"/>
</dbReference>
<keyword evidence="4" id="KW-0436">Ligase</keyword>
<dbReference type="GO" id="GO:0009396">
    <property type="term" value="P:folic acid-containing compound biosynthetic process"/>
    <property type="evidence" value="ECO:0007669"/>
    <property type="project" value="TreeGrafter"/>
</dbReference>
<name>A0A3B1CUW2_9ZZZZ</name>
<dbReference type="GO" id="GO:0030272">
    <property type="term" value="F:5-formyltetrahydrofolate cyclo-ligase activity"/>
    <property type="evidence" value="ECO:0007669"/>
    <property type="project" value="UniProtKB-EC"/>
</dbReference>
<dbReference type="EC" id="6.3.3.2" evidence="4"/>
<evidence type="ECO:0000256" key="2">
    <source>
        <dbReference type="ARBA" id="ARBA00022741"/>
    </source>
</evidence>
<dbReference type="AlphaFoldDB" id="A0A3B1CUW2"/>
<dbReference type="PANTHER" id="PTHR23407:SF1">
    <property type="entry name" value="5-FORMYLTETRAHYDROFOLATE CYCLO-LIGASE"/>
    <property type="match status" value="1"/>
</dbReference>
<protein>
    <submittedName>
        <fullName evidence="4">5-formyltetrahydrofolate cyclo-ligase</fullName>
        <ecNumber evidence="4">6.3.3.2</ecNumber>
    </submittedName>
</protein>
<dbReference type="InterPro" id="IPR002698">
    <property type="entry name" value="FTHF_cligase"/>
</dbReference>
<dbReference type="GO" id="GO:0005524">
    <property type="term" value="F:ATP binding"/>
    <property type="evidence" value="ECO:0007669"/>
    <property type="project" value="UniProtKB-KW"/>
</dbReference>
<dbReference type="PIRSF" id="PIRSF006806">
    <property type="entry name" value="FTHF_cligase"/>
    <property type="match status" value="1"/>
</dbReference>
<sequence length="208" mass="23281">MNETGLVTVAVTDKMDTKQAIRKKVIKLRDAIPPEVKEARDRMIQERVFGLAEYRNAGTVMLFASFRTEVDTMPIIADALMQGKRVVLPKVDGAKKELRLYNIRSVDELIPGYMGIPEPGVVEGREVAPEELELIVMPGVAFDERGGRLGYGGGYYDRLIAGLRHRPPLVAVAYEEQIVPEVPVADHDIRVDRIVTDRREIKVRDSGN</sequence>
<dbReference type="NCBIfam" id="TIGR02727">
    <property type="entry name" value="MTHFS_bact"/>
    <property type="match status" value="1"/>
</dbReference>
<keyword evidence="2" id="KW-0547">Nucleotide-binding</keyword>
<dbReference type="EMBL" id="UOGH01000156">
    <property type="protein sequence ID" value="VAX30281.1"/>
    <property type="molecule type" value="Genomic_DNA"/>
</dbReference>
<dbReference type="PANTHER" id="PTHR23407">
    <property type="entry name" value="ATPASE INHIBITOR/5-FORMYLTETRAHYDROFOLATE CYCLO-LIGASE"/>
    <property type="match status" value="1"/>
</dbReference>
<dbReference type="InterPro" id="IPR024185">
    <property type="entry name" value="FTHF_cligase-like_sf"/>
</dbReference>
<comment type="similarity">
    <text evidence="1">Belongs to the 5-formyltetrahydrofolate cyclo-ligase family.</text>
</comment>
<evidence type="ECO:0000256" key="3">
    <source>
        <dbReference type="ARBA" id="ARBA00022840"/>
    </source>
</evidence>
<proteinExistence type="inferred from homology"/>
<evidence type="ECO:0000313" key="4">
    <source>
        <dbReference type="EMBL" id="VAX30281.1"/>
    </source>
</evidence>
<keyword evidence="3" id="KW-0067">ATP-binding</keyword>
<reference evidence="4" key="1">
    <citation type="submission" date="2018-06" db="EMBL/GenBank/DDBJ databases">
        <authorList>
            <person name="Zhirakovskaya E."/>
        </authorList>
    </citation>
    <scope>NUCLEOTIDE SEQUENCE</scope>
</reference>
<dbReference type="Pfam" id="PF01812">
    <property type="entry name" value="5-FTHF_cyc-lig"/>
    <property type="match status" value="1"/>
</dbReference>